<proteinExistence type="predicted"/>
<dbReference type="Gene3D" id="3.40.50.300">
    <property type="entry name" value="P-loop containing nucleotide triphosphate hydrolases"/>
    <property type="match status" value="1"/>
</dbReference>
<dbReference type="GO" id="GO:0003887">
    <property type="term" value="F:DNA-directed DNA polymerase activity"/>
    <property type="evidence" value="ECO:0007669"/>
    <property type="project" value="UniProtKB-EC"/>
</dbReference>
<keyword evidence="1" id="KW-0808">Transferase</keyword>
<dbReference type="Pfam" id="PF13177">
    <property type="entry name" value="DNA_pol3_delta2"/>
    <property type="match status" value="1"/>
</dbReference>
<dbReference type="NCBIfam" id="NF005926">
    <property type="entry name" value="PRK07940.1"/>
    <property type="match status" value="1"/>
</dbReference>
<sequence>MSVWDELIGQDEAVALFQRAVEASTRRTDDRSGMTSSWLITGPAGSGRSNCAYAFAAALLCPNGGCGSCDSCEQVRARTHPDLTAIATETLLLDIKTARSLVDRASMQPMHARYRVIVVEDADRMIARTSNTLLKAIEEPPATTVWVLCAPSEADLLPTIRSRVRTVSLKVPSVADVAALLAARDGIPAELAERAARLAQSHIGMARRLATAPEVAQRREQALDGVLQLSTTGAAVRKAAEWVELAQADGEAQSADRDARERDELLHSMGVPKGQAVPRQMRSLVRDLEEHQKRRAKRAHLDGVDRILTDLQSLLRDLLTVQLDMGAPLVNAEREDELNSVARGRNPASTLTSIDAIATARARLAANVPPALALEALALDLMPRP</sequence>
<name>A0ABT2HY86_9MICO</name>
<accession>A0ABT2HY86</accession>
<comment type="caution">
    <text evidence="1">The sequence shown here is derived from an EMBL/GenBank/DDBJ whole genome shotgun (WGS) entry which is preliminary data.</text>
</comment>
<evidence type="ECO:0000313" key="2">
    <source>
        <dbReference type="Proteomes" id="UP001525379"/>
    </source>
</evidence>
<dbReference type="InterPro" id="IPR027417">
    <property type="entry name" value="P-loop_NTPase"/>
</dbReference>
<reference evidence="1 2" key="1">
    <citation type="submission" date="2022-04" db="EMBL/GenBank/DDBJ databases">
        <title>Human microbiome associated bacterial genomes.</title>
        <authorList>
            <person name="Sandstrom S."/>
            <person name="Salamzade R."/>
            <person name="Kalan L.R."/>
        </authorList>
    </citation>
    <scope>NUCLEOTIDE SEQUENCE [LARGE SCALE GENOMIC DNA]</scope>
    <source>
        <strain evidence="2">p3-SID1799</strain>
    </source>
</reference>
<dbReference type="RefSeq" id="WP_260104500.1">
    <property type="nucleotide sequence ID" value="NZ_JALXSQ010000034.1"/>
</dbReference>
<dbReference type="EC" id="2.7.7.7" evidence="1"/>
<dbReference type="EMBL" id="JALXSQ010000034">
    <property type="protein sequence ID" value="MCT2043286.1"/>
    <property type="molecule type" value="Genomic_DNA"/>
</dbReference>
<dbReference type="SUPFAM" id="SSF52540">
    <property type="entry name" value="P-loop containing nucleoside triphosphate hydrolases"/>
    <property type="match status" value="1"/>
</dbReference>
<gene>
    <name evidence="1" type="ORF">M3D15_08075</name>
</gene>
<keyword evidence="1" id="KW-0548">Nucleotidyltransferase</keyword>
<organism evidence="1 2">
    <name type="scientific">Pseudoclavibacter albus</name>
    <dbReference type="NCBI Taxonomy" id="272241"/>
    <lineage>
        <taxon>Bacteria</taxon>
        <taxon>Bacillati</taxon>
        <taxon>Actinomycetota</taxon>
        <taxon>Actinomycetes</taxon>
        <taxon>Micrococcales</taxon>
        <taxon>Microbacteriaceae</taxon>
        <taxon>Pseudoclavibacter</taxon>
    </lineage>
</organism>
<dbReference type="InterPro" id="IPR050238">
    <property type="entry name" value="DNA_Rep/Repair_Clamp_Loader"/>
</dbReference>
<protein>
    <submittedName>
        <fullName evidence="1">DNA polymerase III subunit delta</fullName>
        <ecNumber evidence="1">2.7.7.7</ecNumber>
    </submittedName>
</protein>
<dbReference type="PANTHER" id="PTHR11669:SF8">
    <property type="entry name" value="DNA POLYMERASE III SUBUNIT DELTA"/>
    <property type="match status" value="1"/>
</dbReference>
<dbReference type="Proteomes" id="UP001525379">
    <property type="component" value="Unassembled WGS sequence"/>
</dbReference>
<keyword evidence="2" id="KW-1185">Reference proteome</keyword>
<dbReference type="PANTHER" id="PTHR11669">
    <property type="entry name" value="REPLICATION FACTOR C / DNA POLYMERASE III GAMMA-TAU SUBUNIT"/>
    <property type="match status" value="1"/>
</dbReference>
<evidence type="ECO:0000313" key="1">
    <source>
        <dbReference type="EMBL" id="MCT2043286.1"/>
    </source>
</evidence>